<evidence type="ECO:0000259" key="8">
    <source>
        <dbReference type="Pfam" id="PF18125"/>
    </source>
</evidence>
<dbReference type="InterPro" id="IPR048646">
    <property type="entry name" value="RlmM_THUMP-like"/>
</dbReference>
<comment type="function">
    <text evidence="6">Catalyzes the 2'-O-methylation at nucleotide C2498 in 23S rRNA.</text>
</comment>
<keyword evidence="2 6" id="KW-0698">rRNA processing</keyword>
<dbReference type="Pfam" id="PF01728">
    <property type="entry name" value="FtsJ"/>
    <property type="match status" value="1"/>
</dbReference>
<dbReference type="Pfam" id="PF21239">
    <property type="entry name" value="RLMM_N"/>
    <property type="match status" value="1"/>
</dbReference>
<feature type="binding site" evidence="6">
    <location>
        <begin position="227"/>
        <end position="230"/>
    </location>
    <ligand>
        <name>S-adenosyl-L-methionine</name>
        <dbReference type="ChEBI" id="CHEBI:59789"/>
    </ligand>
</feature>
<name>A0ABX0PYN2_9GAMM</name>
<evidence type="ECO:0000256" key="4">
    <source>
        <dbReference type="ARBA" id="ARBA00022679"/>
    </source>
</evidence>
<organism evidence="10 11">
    <name type="scientific">Billgrantia bachuensis</name>
    <dbReference type="NCBI Taxonomy" id="2717286"/>
    <lineage>
        <taxon>Bacteria</taxon>
        <taxon>Pseudomonadati</taxon>
        <taxon>Pseudomonadota</taxon>
        <taxon>Gammaproteobacteria</taxon>
        <taxon>Oceanospirillales</taxon>
        <taxon>Halomonadaceae</taxon>
        <taxon>Billgrantia</taxon>
    </lineage>
</organism>
<comment type="catalytic activity">
    <reaction evidence="6">
        <text>cytidine(2498) in 23S rRNA + S-adenosyl-L-methionine = 2'-O-methylcytidine(2498) in 23S rRNA + S-adenosyl-L-homocysteine + H(+)</text>
        <dbReference type="Rhea" id="RHEA:42788"/>
        <dbReference type="Rhea" id="RHEA-COMP:10244"/>
        <dbReference type="Rhea" id="RHEA-COMP:10245"/>
        <dbReference type="ChEBI" id="CHEBI:15378"/>
        <dbReference type="ChEBI" id="CHEBI:57856"/>
        <dbReference type="ChEBI" id="CHEBI:59789"/>
        <dbReference type="ChEBI" id="CHEBI:74495"/>
        <dbReference type="ChEBI" id="CHEBI:82748"/>
        <dbReference type="EC" id="2.1.1.186"/>
    </reaction>
</comment>
<keyword evidence="11" id="KW-1185">Reference proteome</keyword>
<dbReference type="EMBL" id="JAAQTO010000051">
    <property type="protein sequence ID" value="NIC07322.1"/>
    <property type="molecule type" value="Genomic_DNA"/>
</dbReference>
<feature type="binding site" evidence="6">
    <location>
        <position position="246"/>
    </location>
    <ligand>
        <name>S-adenosyl-L-methionine</name>
        <dbReference type="ChEBI" id="CHEBI:59789"/>
    </ligand>
</feature>
<protein>
    <recommendedName>
        <fullName evidence="6">Ribosomal RNA large subunit methyltransferase M</fullName>
        <ecNumber evidence="6">2.1.1.186</ecNumber>
    </recommendedName>
    <alternativeName>
        <fullName evidence="6">23S rRNA (cytidine2498-2'-O)-methyltransferase</fullName>
    </alternativeName>
    <alternativeName>
        <fullName evidence="6">23S rRNA 2'-O-ribose methyltransferase RlmM</fullName>
    </alternativeName>
</protein>
<keyword evidence="1 6" id="KW-0963">Cytoplasm</keyword>
<dbReference type="InterPro" id="IPR029063">
    <property type="entry name" value="SAM-dependent_MTases_sf"/>
</dbReference>
<reference evidence="10 11" key="1">
    <citation type="submission" date="2020-03" db="EMBL/GenBank/DDBJ databases">
        <title>Identification of Halomonas strains.</title>
        <authorList>
            <person name="Xiao Z."/>
            <person name="Dong F."/>
            <person name="Wang Z."/>
            <person name="Zhao J.-Y."/>
        </authorList>
    </citation>
    <scope>NUCLEOTIDE SEQUENCE [LARGE SCALE GENOMIC DNA]</scope>
    <source>
        <strain evidence="10 11">DX6</strain>
    </source>
</reference>
<dbReference type="NCBIfam" id="NF008734">
    <property type="entry name" value="PRK11760.1"/>
    <property type="match status" value="1"/>
</dbReference>
<gene>
    <name evidence="6 10" type="primary">rlmM</name>
    <name evidence="10" type="ORF">HBJ55_17980</name>
</gene>
<comment type="subcellular location">
    <subcellularLocation>
        <location evidence="6">Cytoplasm</location>
    </subcellularLocation>
</comment>
<dbReference type="Gene3D" id="3.40.50.150">
    <property type="entry name" value="Vaccinia Virus protein VP39"/>
    <property type="match status" value="1"/>
</dbReference>
<evidence type="ECO:0000313" key="10">
    <source>
        <dbReference type="EMBL" id="NIC07322.1"/>
    </source>
</evidence>
<dbReference type="Gene3D" id="3.30.2300.20">
    <property type="match status" value="1"/>
</dbReference>
<dbReference type="SUPFAM" id="SSF53335">
    <property type="entry name" value="S-adenosyl-L-methionine-dependent methyltransferases"/>
    <property type="match status" value="1"/>
</dbReference>
<dbReference type="PANTHER" id="PTHR37524">
    <property type="entry name" value="RIBOSOMAL RNA LARGE SUBUNIT METHYLTRANSFERASE M"/>
    <property type="match status" value="1"/>
</dbReference>
<dbReference type="PANTHER" id="PTHR37524:SF2">
    <property type="entry name" value="RIBOSOMAL RNA METHYLTRANSFERASE FTSJ DOMAIN-CONTAINING PROTEIN"/>
    <property type="match status" value="1"/>
</dbReference>
<evidence type="ECO:0000259" key="7">
    <source>
        <dbReference type="Pfam" id="PF01728"/>
    </source>
</evidence>
<comment type="subunit">
    <text evidence="6">Monomer.</text>
</comment>
<dbReference type="RefSeq" id="WP_167118241.1">
    <property type="nucleotide sequence ID" value="NZ_JAAQTO010000051.1"/>
</dbReference>
<evidence type="ECO:0000259" key="9">
    <source>
        <dbReference type="Pfam" id="PF21239"/>
    </source>
</evidence>
<evidence type="ECO:0000256" key="6">
    <source>
        <dbReference type="HAMAP-Rule" id="MF_01551"/>
    </source>
</evidence>
<evidence type="ECO:0000256" key="3">
    <source>
        <dbReference type="ARBA" id="ARBA00022603"/>
    </source>
</evidence>
<dbReference type="InterPro" id="IPR040739">
    <property type="entry name" value="RlmM_FDX"/>
</dbReference>
<feature type="domain" description="Ribosomal RNA methyltransferase FtsJ" evidence="7">
    <location>
        <begin position="192"/>
        <end position="251"/>
    </location>
</feature>
<feature type="domain" description="RlmM ferredoxin-like" evidence="8">
    <location>
        <begin position="12"/>
        <end position="80"/>
    </location>
</feature>
<dbReference type="GO" id="GO:0032259">
    <property type="term" value="P:methylation"/>
    <property type="evidence" value="ECO:0007669"/>
    <property type="project" value="UniProtKB-KW"/>
</dbReference>
<dbReference type="InterPro" id="IPR011224">
    <property type="entry name" value="rRNA_MeTrfase_M"/>
</dbReference>
<dbReference type="Gene3D" id="3.30.70.2810">
    <property type="match status" value="1"/>
</dbReference>
<dbReference type="InterPro" id="IPR002877">
    <property type="entry name" value="RNA_MeTrfase_FtsJ_dom"/>
</dbReference>
<keyword evidence="5 6" id="KW-0949">S-adenosyl-L-methionine</keyword>
<comment type="similarity">
    <text evidence="6">Belongs to the class I-like SAM-binding methyltransferase superfamily. RNA methyltransferase RlmE family. RlmM subfamily.</text>
</comment>
<feature type="binding site" evidence="6">
    <location>
        <position position="282"/>
    </location>
    <ligand>
        <name>S-adenosyl-L-methionine</name>
        <dbReference type="ChEBI" id="CHEBI:59789"/>
    </ligand>
</feature>
<sequence>MSRLAKHVVPDQLLFYCRPGFEHDMASEVTHWVDQLGWYGRAEYSSQEGFVRFVVDDVRPANELHRELRFERLVFARQSLVALPPLSLAREDRLSPIVEQVVSSGWSFDSIWHETPDTNDGKALAGLIKALTRPLESGLRKRGALRRKAAGRRLHLFWTDGDRVQLGMSFHGNRSELQGGIRRLRFPQAAPSRSTLKLEEAWHEFVPREEWSVRLAEGMQAADLGAAPGGWTWQLAKRGMHVFAIDNGPMSGDLMATGMVEHLREDGFIWEPPYRLDWLVCDIVDKPARVTAMVQRWLIRRWCREAVFNLKLPMRRRWEEVDRCLALLEKALHDAGARAELRCRHLYHDREEVTVHVRLLD</sequence>
<feature type="binding site" evidence="6">
    <location>
        <position position="266"/>
    </location>
    <ligand>
        <name>S-adenosyl-L-methionine</name>
        <dbReference type="ChEBI" id="CHEBI:59789"/>
    </ligand>
</feature>
<comment type="caution">
    <text evidence="10">The sequence shown here is derived from an EMBL/GenBank/DDBJ whole genome shotgun (WGS) entry which is preliminary data.</text>
</comment>
<proteinExistence type="inferred from homology"/>
<keyword evidence="4 6" id="KW-0808">Transferase</keyword>
<evidence type="ECO:0000313" key="11">
    <source>
        <dbReference type="Proteomes" id="UP001318321"/>
    </source>
</evidence>
<evidence type="ECO:0000256" key="1">
    <source>
        <dbReference type="ARBA" id="ARBA00022490"/>
    </source>
</evidence>
<dbReference type="Proteomes" id="UP001318321">
    <property type="component" value="Unassembled WGS sequence"/>
</dbReference>
<accession>A0ABX0PYN2</accession>
<feature type="domain" description="Ribosomal RNA large subunit methyltransferase M THUMP-like" evidence="9">
    <location>
        <begin position="92"/>
        <end position="170"/>
    </location>
</feature>
<dbReference type="Pfam" id="PF18125">
    <property type="entry name" value="RlmM_FDX"/>
    <property type="match status" value="1"/>
</dbReference>
<feature type="binding site" evidence="6">
    <location>
        <position position="194"/>
    </location>
    <ligand>
        <name>S-adenosyl-L-methionine</name>
        <dbReference type="ChEBI" id="CHEBI:59789"/>
    </ligand>
</feature>
<dbReference type="GO" id="GO:0008168">
    <property type="term" value="F:methyltransferase activity"/>
    <property type="evidence" value="ECO:0007669"/>
    <property type="project" value="UniProtKB-KW"/>
</dbReference>
<evidence type="ECO:0000256" key="5">
    <source>
        <dbReference type="ARBA" id="ARBA00022691"/>
    </source>
</evidence>
<dbReference type="PIRSF" id="PIRSF028774">
    <property type="entry name" value="UCP028774"/>
    <property type="match status" value="1"/>
</dbReference>
<keyword evidence="3 6" id="KW-0489">Methyltransferase</keyword>
<dbReference type="HAMAP" id="MF_01551">
    <property type="entry name" value="23SrRNA_methyltr_M"/>
    <property type="match status" value="1"/>
</dbReference>
<dbReference type="EC" id="2.1.1.186" evidence="6"/>
<evidence type="ECO:0000256" key="2">
    <source>
        <dbReference type="ARBA" id="ARBA00022552"/>
    </source>
</evidence>
<feature type="active site" description="Proton acceptor" evidence="6">
    <location>
        <position position="311"/>
    </location>
</feature>